<dbReference type="Pfam" id="PF13445">
    <property type="entry name" value="zf-RING_UBOX"/>
    <property type="match status" value="1"/>
</dbReference>
<evidence type="ECO:0000256" key="2">
    <source>
        <dbReference type="ARBA" id="ARBA00022771"/>
    </source>
</evidence>
<evidence type="ECO:0000256" key="5">
    <source>
        <dbReference type="SAM" id="Phobius"/>
    </source>
</evidence>
<keyword evidence="2 4" id="KW-0863">Zinc-finger</keyword>
<evidence type="ECO:0000256" key="3">
    <source>
        <dbReference type="ARBA" id="ARBA00022833"/>
    </source>
</evidence>
<gene>
    <name evidence="7" type="ORF">H6P81_016754</name>
</gene>
<evidence type="ECO:0000259" key="6">
    <source>
        <dbReference type="PROSITE" id="PS50089"/>
    </source>
</evidence>
<evidence type="ECO:0000313" key="8">
    <source>
        <dbReference type="Proteomes" id="UP000825729"/>
    </source>
</evidence>
<dbReference type="AlphaFoldDB" id="A0AAV7E9L6"/>
<evidence type="ECO:0000313" key="7">
    <source>
        <dbReference type="EMBL" id="KAG9445414.1"/>
    </source>
</evidence>
<accession>A0AAV7E9L6</accession>
<protein>
    <recommendedName>
        <fullName evidence="6">RING-type domain-containing protein</fullName>
    </recommendedName>
</protein>
<evidence type="ECO:0000256" key="1">
    <source>
        <dbReference type="ARBA" id="ARBA00022723"/>
    </source>
</evidence>
<dbReference type="InterPro" id="IPR001841">
    <property type="entry name" value="Znf_RING"/>
</dbReference>
<comment type="caution">
    <text evidence="7">The sequence shown here is derived from an EMBL/GenBank/DDBJ whole genome shotgun (WGS) entry which is preliminary data.</text>
</comment>
<feature type="domain" description="RING-type" evidence="6">
    <location>
        <begin position="16"/>
        <end position="71"/>
    </location>
</feature>
<keyword evidence="5" id="KW-0812">Transmembrane</keyword>
<keyword evidence="1" id="KW-0479">Metal-binding</keyword>
<keyword evidence="3" id="KW-0862">Zinc</keyword>
<dbReference type="Gene3D" id="3.30.40.10">
    <property type="entry name" value="Zinc/RING finger domain, C3HC4 (zinc finger)"/>
    <property type="match status" value="1"/>
</dbReference>
<keyword evidence="5" id="KW-1133">Transmembrane helix</keyword>
<name>A0AAV7E9L6_ARIFI</name>
<feature type="transmembrane region" description="Helical" evidence="5">
    <location>
        <begin position="164"/>
        <end position="186"/>
    </location>
</feature>
<dbReference type="InterPro" id="IPR013083">
    <property type="entry name" value="Znf_RING/FYVE/PHD"/>
</dbReference>
<dbReference type="InterPro" id="IPR027370">
    <property type="entry name" value="Znf-RING_euk"/>
</dbReference>
<sequence length="227" mass="26385">MSQDVKTRRKEDLLECPICWESFNLVENIPHVLWCGHTICKNCTTALRWASVKFQAYLIQLPFFISCPWCQMLSFRLVWKGNLSFPHKNYFLLWLVESVNRDQLRSYSSAFGGDQEISSLGNFQCPQSDVLSLSQHRRGHSSHQLINNQERWRIQVLVSKMTGIVVRLTAKFPVVLIFLFVVLYIIPASVAILAVYLLLTFLFAFPSFLVLYFSYPILDWLLREIAA</sequence>
<keyword evidence="8" id="KW-1185">Reference proteome</keyword>
<feature type="transmembrane region" description="Helical" evidence="5">
    <location>
        <begin position="192"/>
        <end position="213"/>
    </location>
</feature>
<dbReference type="SUPFAM" id="SSF57850">
    <property type="entry name" value="RING/U-box"/>
    <property type="match status" value="1"/>
</dbReference>
<dbReference type="PROSITE" id="PS50089">
    <property type="entry name" value="ZF_RING_2"/>
    <property type="match status" value="1"/>
</dbReference>
<keyword evidence="5" id="KW-0472">Membrane</keyword>
<organism evidence="7 8">
    <name type="scientific">Aristolochia fimbriata</name>
    <name type="common">White veined hardy Dutchman's pipe vine</name>
    <dbReference type="NCBI Taxonomy" id="158543"/>
    <lineage>
        <taxon>Eukaryota</taxon>
        <taxon>Viridiplantae</taxon>
        <taxon>Streptophyta</taxon>
        <taxon>Embryophyta</taxon>
        <taxon>Tracheophyta</taxon>
        <taxon>Spermatophyta</taxon>
        <taxon>Magnoliopsida</taxon>
        <taxon>Magnoliidae</taxon>
        <taxon>Piperales</taxon>
        <taxon>Aristolochiaceae</taxon>
        <taxon>Aristolochia</taxon>
    </lineage>
</organism>
<dbReference type="PANTHER" id="PTHR46616">
    <property type="entry name" value="UBIQUITIN-PROTEIN LIGASE"/>
    <property type="match status" value="1"/>
</dbReference>
<reference evidence="7 8" key="1">
    <citation type="submission" date="2021-07" db="EMBL/GenBank/DDBJ databases">
        <title>The Aristolochia fimbriata genome: insights into angiosperm evolution, floral development and chemical biosynthesis.</title>
        <authorList>
            <person name="Jiao Y."/>
        </authorList>
    </citation>
    <scope>NUCLEOTIDE SEQUENCE [LARGE SCALE GENOMIC DNA]</scope>
    <source>
        <strain evidence="7">IBCAS-2021</strain>
        <tissue evidence="7">Leaf</tissue>
    </source>
</reference>
<evidence type="ECO:0000256" key="4">
    <source>
        <dbReference type="PROSITE-ProRule" id="PRU00175"/>
    </source>
</evidence>
<dbReference type="PANTHER" id="PTHR46616:SF2">
    <property type="entry name" value="OS03G0211100 PROTEIN"/>
    <property type="match status" value="1"/>
</dbReference>
<dbReference type="EMBL" id="JAINDJ010000006">
    <property type="protein sequence ID" value="KAG9445414.1"/>
    <property type="molecule type" value="Genomic_DNA"/>
</dbReference>
<proteinExistence type="predicted"/>
<dbReference type="Proteomes" id="UP000825729">
    <property type="component" value="Unassembled WGS sequence"/>
</dbReference>
<dbReference type="GO" id="GO:0008270">
    <property type="term" value="F:zinc ion binding"/>
    <property type="evidence" value="ECO:0007669"/>
    <property type="project" value="UniProtKB-KW"/>
</dbReference>